<comment type="miscellaneous">
    <text evidence="14">Bacitracin is thought to be involved in the inhibition of peptidoglycan synthesis by sequestering undecaprenyl diphosphate, thereby reducing the pool of lipid carrier available.</text>
</comment>
<reference evidence="15 16" key="1">
    <citation type="submission" date="2024-07" db="EMBL/GenBank/DDBJ databases">
        <authorList>
            <person name="Ren Q."/>
        </authorList>
    </citation>
    <scope>NUCLEOTIDE SEQUENCE [LARGE SCALE GENOMIC DNA]</scope>
    <source>
        <strain evidence="15 16">REN37</strain>
    </source>
</reference>
<evidence type="ECO:0000313" key="16">
    <source>
        <dbReference type="Proteomes" id="UP001562065"/>
    </source>
</evidence>
<dbReference type="InterPro" id="IPR003824">
    <property type="entry name" value="UppP"/>
</dbReference>
<evidence type="ECO:0000256" key="9">
    <source>
        <dbReference type="ARBA" id="ARBA00023136"/>
    </source>
</evidence>
<evidence type="ECO:0000313" key="15">
    <source>
        <dbReference type="EMBL" id="MEY1661454.1"/>
    </source>
</evidence>
<keyword evidence="14" id="KW-0133">Cell shape</keyword>
<dbReference type="EC" id="3.6.1.27" evidence="3 14"/>
<keyword evidence="9 14" id="KW-0472">Membrane</keyword>
<keyword evidence="8 14" id="KW-1133">Transmembrane helix</keyword>
<dbReference type="HAMAP" id="MF_01006">
    <property type="entry name" value="Undec_diphosphatase"/>
    <property type="match status" value="1"/>
</dbReference>
<comment type="function">
    <text evidence="14">Catalyzes the dephosphorylation of undecaprenyl diphosphate (UPP). Confers resistance to bacitracin.</text>
</comment>
<evidence type="ECO:0000256" key="2">
    <source>
        <dbReference type="ARBA" id="ARBA00010621"/>
    </source>
</evidence>
<dbReference type="Proteomes" id="UP001562065">
    <property type="component" value="Unassembled WGS sequence"/>
</dbReference>
<comment type="caution">
    <text evidence="15">The sequence shown here is derived from an EMBL/GenBank/DDBJ whole genome shotgun (WGS) entry which is preliminary data.</text>
</comment>
<accession>A0ABV4AF45</accession>
<dbReference type="GO" id="GO:0050380">
    <property type="term" value="F:undecaprenyl-diphosphatase activity"/>
    <property type="evidence" value="ECO:0007669"/>
    <property type="project" value="UniProtKB-EC"/>
</dbReference>
<dbReference type="NCBIfam" id="TIGR00753">
    <property type="entry name" value="undec_PP_bacA"/>
    <property type="match status" value="1"/>
</dbReference>
<evidence type="ECO:0000256" key="11">
    <source>
        <dbReference type="ARBA" id="ARBA00032707"/>
    </source>
</evidence>
<evidence type="ECO:0000256" key="10">
    <source>
        <dbReference type="ARBA" id="ARBA00023251"/>
    </source>
</evidence>
<keyword evidence="10 14" id="KW-0046">Antibiotic resistance</keyword>
<evidence type="ECO:0000256" key="4">
    <source>
        <dbReference type="ARBA" id="ARBA00021581"/>
    </source>
</evidence>
<dbReference type="PANTHER" id="PTHR30622:SF4">
    <property type="entry name" value="UNDECAPRENYL-DIPHOSPHATASE"/>
    <property type="match status" value="1"/>
</dbReference>
<feature type="transmembrane region" description="Helical" evidence="14">
    <location>
        <begin position="142"/>
        <end position="163"/>
    </location>
</feature>
<feature type="transmembrane region" description="Helical" evidence="14">
    <location>
        <begin position="250"/>
        <end position="268"/>
    </location>
</feature>
<keyword evidence="14" id="KW-0961">Cell wall biogenesis/degradation</keyword>
<evidence type="ECO:0000256" key="12">
    <source>
        <dbReference type="ARBA" id="ARBA00032932"/>
    </source>
</evidence>
<protein>
    <recommendedName>
        <fullName evidence="4 14">Undecaprenyl-diphosphatase</fullName>
        <ecNumber evidence="3 14">3.6.1.27</ecNumber>
    </recommendedName>
    <alternativeName>
        <fullName evidence="12 14">Bacitracin resistance protein</fullName>
    </alternativeName>
    <alternativeName>
        <fullName evidence="11 14">Undecaprenyl pyrophosphate phosphatase</fullName>
    </alternativeName>
</protein>
<evidence type="ECO:0000256" key="5">
    <source>
        <dbReference type="ARBA" id="ARBA00022475"/>
    </source>
</evidence>
<comment type="similarity">
    <text evidence="2 14">Belongs to the UppP family.</text>
</comment>
<name>A0ABV4AF45_9GAMM</name>
<dbReference type="NCBIfam" id="NF001393">
    <property type="entry name" value="PRK00281.2-4"/>
    <property type="match status" value="1"/>
</dbReference>
<evidence type="ECO:0000256" key="6">
    <source>
        <dbReference type="ARBA" id="ARBA00022692"/>
    </source>
</evidence>
<dbReference type="Pfam" id="PF02673">
    <property type="entry name" value="BacA"/>
    <property type="match status" value="1"/>
</dbReference>
<gene>
    <name evidence="14" type="primary">uppP</name>
    <name evidence="15" type="ORF">AB5I84_04745</name>
</gene>
<evidence type="ECO:0000256" key="8">
    <source>
        <dbReference type="ARBA" id="ARBA00022989"/>
    </source>
</evidence>
<feature type="transmembrane region" description="Helical" evidence="14">
    <location>
        <begin position="110"/>
        <end position="130"/>
    </location>
</feature>
<feature type="transmembrane region" description="Helical" evidence="14">
    <location>
        <begin position="83"/>
        <end position="103"/>
    </location>
</feature>
<keyword evidence="6 14" id="KW-0812">Transmembrane</keyword>
<evidence type="ECO:0000256" key="1">
    <source>
        <dbReference type="ARBA" id="ARBA00004651"/>
    </source>
</evidence>
<evidence type="ECO:0000256" key="7">
    <source>
        <dbReference type="ARBA" id="ARBA00022801"/>
    </source>
</evidence>
<feature type="transmembrane region" description="Helical" evidence="14">
    <location>
        <begin position="6"/>
        <end position="29"/>
    </location>
</feature>
<feature type="transmembrane region" description="Helical" evidence="14">
    <location>
        <begin position="184"/>
        <end position="205"/>
    </location>
</feature>
<evidence type="ECO:0000256" key="3">
    <source>
        <dbReference type="ARBA" id="ARBA00012374"/>
    </source>
</evidence>
<evidence type="ECO:0000256" key="13">
    <source>
        <dbReference type="ARBA" id="ARBA00047594"/>
    </source>
</evidence>
<dbReference type="PANTHER" id="PTHR30622">
    <property type="entry name" value="UNDECAPRENYL-DIPHOSPHATASE"/>
    <property type="match status" value="1"/>
</dbReference>
<sequence>MDWIQAVVLAVIQGLTEFLPVSSSAHLILPSQLLGWQDQGLAFDVAIHLGTLIAVLWYYRNTLGAMVGGALRGVSQRQMNPDLHLGLMIVWATIPAVIFGFLFKDMVEQYARSAAVIGTTTILFGGLLWWADRRGSKQLQLAAVGLGIATLVGLAQALALIPGTSRSGITLTAALLLGLRRDDAAHFSFLLSIPVILGAIVLMSRDLVHLEQVYSNAQLAMACLVSALVAYASIGFFLRLVTRVGMVPFAIYRLVLGSVLLLMVLWPVTQL</sequence>
<keyword evidence="7 14" id="KW-0378">Hydrolase</keyword>
<comment type="catalytic activity">
    <reaction evidence="13 14">
        <text>di-trans,octa-cis-undecaprenyl diphosphate + H2O = di-trans,octa-cis-undecaprenyl phosphate + phosphate + H(+)</text>
        <dbReference type="Rhea" id="RHEA:28094"/>
        <dbReference type="ChEBI" id="CHEBI:15377"/>
        <dbReference type="ChEBI" id="CHEBI:15378"/>
        <dbReference type="ChEBI" id="CHEBI:43474"/>
        <dbReference type="ChEBI" id="CHEBI:58405"/>
        <dbReference type="ChEBI" id="CHEBI:60392"/>
        <dbReference type="EC" id="3.6.1.27"/>
    </reaction>
</comment>
<keyword evidence="16" id="KW-1185">Reference proteome</keyword>
<keyword evidence="5 14" id="KW-1003">Cell membrane</keyword>
<proteinExistence type="inferred from homology"/>
<evidence type="ECO:0000256" key="14">
    <source>
        <dbReference type="HAMAP-Rule" id="MF_01006"/>
    </source>
</evidence>
<comment type="subcellular location">
    <subcellularLocation>
        <location evidence="1 14">Cell membrane</location>
        <topology evidence="1 14">Multi-pass membrane protein</topology>
    </subcellularLocation>
</comment>
<dbReference type="RefSeq" id="WP_369454711.1">
    <property type="nucleotide sequence ID" value="NZ_JBGCUO010000001.1"/>
</dbReference>
<feature type="transmembrane region" description="Helical" evidence="14">
    <location>
        <begin position="217"/>
        <end position="238"/>
    </location>
</feature>
<organism evidence="15 16">
    <name type="scientific">Isoalcanivorax beigongshangi</name>
    <dbReference type="NCBI Taxonomy" id="3238810"/>
    <lineage>
        <taxon>Bacteria</taxon>
        <taxon>Pseudomonadati</taxon>
        <taxon>Pseudomonadota</taxon>
        <taxon>Gammaproteobacteria</taxon>
        <taxon>Oceanospirillales</taxon>
        <taxon>Alcanivoracaceae</taxon>
        <taxon>Isoalcanivorax</taxon>
    </lineage>
</organism>
<dbReference type="EMBL" id="JBGCUO010000001">
    <property type="protein sequence ID" value="MEY1661454.1"/>
    <property type="molecule type" value="Genomic_DNA"/>
</dbReference>
<keyword evidence="14" id="KW-0573">Peptidoglycan synthesis</keyword>